<dbReference type="STRING" id="765257.A0A0D0AD91"/>
<evidence type="ECO:0000256" key="5">
    <source>
        <dbReference type="ARBA" id="ARBA00023136"/>
    </source>
</evidence>
<evidence type="ECO:0000256" key="2">
    <source>
        <dbReference type="ARBA" id="ARBA00006582"/>
    </source>
</evidence>
<dbReference type="AlphaFoldDB" id="A0A0D0AD91"/>
<evidence type="ECO:0000256" key="4">
    <source>
        <dbReference type="ARBA" id="ARBA00022989"/>
    </source>
</evidence>
<keyword evidence="3 7" id="KW-0812">Transmembrane</keyword>
<feature type="region of interest" description="Disordered" evidence="6">
    <location>
        <begin position="293"/>
        <end position="326"/>
    </location>
</feature>
<dbReference type="Proteomes" id="UP000054018">
    <property type="component" value="Unassembled WGS sequence"/>
</dbReference>
<reference evidence="10" key="2">
    <citation type="submission" date="2015-01" db="EMBL/GenBank/DDBJ databases">
        <title>Evolutionary Origins and Diversification of the Mycorrhizal Mutualists.</title>
        <authorList>
            <consortium name="DOE Joint Genome Institute"/>
            <consortium name="Mycorrhizal Genomics Consortium"/>
            <person name="Kohler A."/>
            <person name="Kuo A."/>
            <person name="Nagy L.G."/>
            <person name="Floudas D."/>
            <person name="Copeland A."/>
            <person name="Barry K.W."/>
            <person name="Cichocki N."/>
            <person name="Veneault-Fourrey C."/>
            <person name="LaButti K."/>
            <person name="Lindquist E.A."/>
            <person name="Lipzen A."/>
            <person name="Lundell T."/>
            <person name="Morin E."/>
            <person name="Murat C."/>
            <person name="Riley R."/>
            <person name="Ohm R."/>
            <person name="Sun H."/>
            <person name="Tunlid A."/>
            <person name="Henrissat B."/>
            <person name="Grigoriev I.V."/>
            <person name="Hibbett D.S."/>
            <person name="Martin F."/>
        </authorList>
    </citation>
    <scope>NUCLEOTIDE SEQUENCE [LARGE SCALE GENOMIC DNA]</scope>
    <source>
        <strain evidence="10">441</strain>
    </source>
</reference>
<dbReference type="HOGENOM" id="CLU_007694_0_0_1"/>
<dbReference type="InterPro" id="IPR031968">
    <property type="entry name" value="VASt"/>
</dbReference>
<reference evidence="9 10" key="1">
    <citation type="submission" date="2014-04" db="EMBL/GenBank/DDBJ databases">
        <authorList>
            <consortium name="DOE Joint Genome Institute"/>
            <person name="Kuo A."/>
            <person name="Kohler A."/>
            <person name="Costa M.D."/>
            <person name="Nagy L.G."/>
            <person name="Floudas D."/>
            <person name="Copeland A."/>
            <person name="Barry K.W."/>
            <person name="Cichocki N."/>
            <person name="Veneault-Fourrey C."/>
            <person name="LaButti K."/>
            <person name="Lindquist E.A."/>
            <person name="Lipzen A."/>
            <person name="Lundell T."/>
            <person name="Morin E."/>
            <person name="Murat C."/>
            <person name="Sun H."/>
            <person name="Tunlid A."/>
            <person name="Henrissat B."/>
            <person name="Grigoriev I.V."/>
            <person name="Hibbett D.S."/>
            <person name="Martin F."/>
            <person name="Nordberg H.P."/>
            <person name="Cantor M.N."/>
            <person name="Hua S.X."/>
        </authorList>
    </citation>
    <scope>NUCLEOTIDE SEQUENCE [LARGE SCALE GENOMIC DNA]</scope>
    <source>
        <strain evidence="9 10">441</strain>
    </source>
</reference>
<dbReference type="PANTHER" id="PTHR23319:SF4">
    <property type="entry name" value="GRAM DOMAIN CONTAINING 1B, ISOFORM E"/>
    <property type="match status" value="1"/>
</dbReference>
<dbReference type="Gene3D" id="2.30.29.30">
    <property type="entry name" value="Pleckstrin-homology domain (PH domain)/Phosphotyrosine-binding domain (PTB)"/>
    <property type="match status" value="1"/>
</dbReference>
<feature type="compositionally biased region" description="Basic and acidic residues" evidence="6">
    <location>
        <begin position="230"/>
        <end position="254"/>
    </location>
</feature>
<dbReference type="Pfam" id="PF16016">
    <property type="entry name" value="VASt"/>
    <property type="match status" value="1"/>
</dbReference>
<evidence type="ECO:0000256" key="7">
    <source>
        <dbReference type="SAM" id="Phobius"/>
    </source>
</evidence>
<feature type="domain" description="VASt" evidence="8">
    <location>
        <begin position="610"/>
        <end position="781"/>
    </location>
</feature>
<feature type="compositionally biased region" description="Polar residues" evidence="6">
    <location>
        <begin position="344"/>
        <end position="411"/>
    </location>
</feature>
<dbReference type="OrthoDB" id="2162691at2759"/>
<dbReference type="GO" id="GO:0120015">
    <property type="term" value="F:sterol transfer activity"/>
    <property type="evidence" value="ECO:0007669"/>
    <property type="project" value="TreeGrafter"/>
</dbReference>
<sequence>MAPNFLTKLVRPSAAQNSAVSGGGTSPSDEQRLVGSGSRRSSVAGGPYSYPTQESYSHLKPRQTGEETSDTHSRSSKSSFKIGVIPPSPHPAGSPMSGFTDLPSTESGHPHDASFSTHKRTRSQDRHVPDRHAISLAAHTMNVNPEWAISEEALSTPHPNRTEDRGHATLEASPAQGLRQLSPASSTGNLRGLIDKHTSRSATSPSAPNVEKKPSKQSIRSRTQPPVPLKLDHINRCDAPADARSRQNGHHEDGNNDATFSGGARGLVESPTAGTLQNAESREFLSLRSDVDATSLRSAASSSSKKKKRAGSGWRRPSVGAHTRKNTGIASAIASSGLAMANATSQVPPLPNNYTSRNGSVHNGSKSREQTMSGNNAASASMYSMPGTINTGNSPRQISLSKSDFSDRQCQTDSSESTGGSESDDELDLNEENIPVTGFAVASNKRNADFHELFPNIPEGDYLIEDYGCALQREILIQGRIYISENHICFHANIFGWITDLSIPIYEITGLEKKMTAFVIPNAIQITTRQAKYTFASFLSRDTTYDVIANIWRLARPEYSVIDGAGSRTNSSRDVVSASSVSDTAAIKGTAPVAGANKMTHCSCSKNGGHLSEVALETVLPGTPEKIYNLMFASGFIKHFMRVDQKLIDIQISDWIPVASGSKLLSRNMSYIKPLNNSVGPKQTKCELHDETVYCDFDDHVVTVTTTRTPDVPSGGVFAVKTRTCIMWASAISTRVIVTTQVEWTGRSFIKSLIESSAIGGQRQYHSDLDKAMRMYIQEHQSEFIPEGVDPCAVAPAEPITPIAEASEPGLDVVSGEEVWKARERDRNRRGLQWAYDTIDGAYNVAKRSTMDAIELVKEAWEQSSSTTILWFVIVALVFSNLWTLSLVGKREEAGRRKEAKKAEERERWVQEVVHSIWEEMSTRPSGSFVPALQLGPPSDWKAEIADLRQALDAVEERVGVIRESLNALD</sequence>
<dbReference type="GO" id="GO:0140268">
    <property type="term" value="C:endoplasmic reticulum-plasma membrane contact site"/>
    <property type="evidence" value="ECO:0007669"/>
    <property type="project" value="TreeGrafter"/>
</dbReference>
<dbReference type="CDD" id="cd13220">
    <property type="entry name" value="PH-GRAM_GRAMDC"/>
    <property type="match status" value="1"/>
</dbReference>
<name>A0A0D0AD91_9AGAM</name>
<protein>
    <recommendedName>
        <fullName evidence="8">VASt domain-containing protein</fullName>
    </recommendedName>
</protein>
<dbReference type="PROSITE" id="PS51778">
    <property type="entry name" value="VAST"/>
    <property type="match status" value="1"/>
</dbReference>
<evidence type="ECO:0000256" key="6">
    <source>
        <dbReference type="SAM" id="MobiDB-lite"/>
    </source>
</evidence>
<comment type="similarity">
    <text evidence="2">Belongs to the YSP2 family.</text>
</comment>
<keyword evidence="5 7" id="KW-0472">Membrane</keyword>
<dbReference type="GO" id="GO:0032366">
    <property type="term" value="P:intracellular sterol transport"/>
    <property type="evidence" value="ECO:0007669"/>
    <property type="project" value="TreeGrafter"/>
</dbReference>
<dbReference type="Pfam" id="PF02893">
    <property type="entry name" value="GRAM"/>
    <property type="match status" value="1"/>
</dbReference>
<dbReference type="EMBL" id="KN833688">
    <property type="protein sequence ID" value="KIK29993.1"/>
    <property type="molecule type" value="Genomic_DNA"/>
</dbReference>
<proteinExistence type="inferred from homology"/>
<keyword evidence="10" id="KW-1185">Reference proteome</keyword>
<comment type="subcellular location">
    <subcellularLocation>
        <location evidence="1">Membrane</location>
        <topology evidence="1">Single-pass membrane protein</topology>
    </subcellularLocation>
</comment>
<dbReference type="InterPro" id="IPR004182">
    <property type="entry name" value="GRAM"/>
</dbReference>
<dbReference type="SMART" id="SM00568">
    <property type="entry name" value="GRAM"/>
    <property type="match status" value="1"/>
</dbReference>
<accession>A0A0D0AD91</accession>
<feature type="transmembrane region" description="Helical" evidence="7">
    <location>
        <begin position="869"/>
        <end position="888"/>
    </location>
</feature>
<dbReference type="GO" id="GO:0005739">
    <property type="term" value="C:mitochondrion"/>
    <property type="evidence" value="ECO:0007669"/>
    <property type="project" value="TreeGrafter"/>
</dbReference>
<feature type="compositionally biased region" description="Low complexity" evidence="6">
    <location>
        <begin position="34"/>
        <end position="46"/>
    </location>
</feature>
<evidence type="ECO:0000259" key="8">
    <source>
        <dbReference type="PROSITE" id="PS51778"/>
    </source>
</evidence>
<dbReference type="GO" id="GO:0005789">
    <property type="term" value="C:endoplasmic reticulum membrane"/>
    <property type="evidence" value="ECO:0007669"/>
    <property type="project" value="TreeGrafter"/>
</dbReference>
<dbReference type="GO" id="GO:0005886">
    <property type="term" value="C:plasma membrane"/>
    <property type="evidence" value="ECO:0007669"/>
    <property type="project" value="TreeGrafter"/>
</dbReference>
<organism evidence="9 10">
    <name type="scientific">Pisolithus microcarpus 441</name>
    <dbReference type="NCBI Taxonomy" id="765257"/>
    <lineage>
        <taxon>Eukaryota</taxon>
        <taxon>Fungi</taxon>
        <taxon>Dikarya</taxon>
        <taxon>Basidiomycota</taxon>
        <taxon>Agaricomycotina</taxon>
        <taxon>Agaricomycetes</taxon>
        <taxon>Agaricomycetidae</taxon>
        <taxon>Boletales</taxon>
        <taxon>Sclerodermatineae</taxon>
        <taxon>Pisolithaceae</taxon>
        <taxon>Pisolithus</taxon>
    </lineage>
</organism>
<feature type="region of interest" description="Disordered" evidence="6">
    <location>
        <begin position="172"/>
        <end position="280"/>
    </location>
</feature>
<keyword evidence="4 7" id="KW-1133">Transmembrane helix</keyword>
<dbReference type="GO" id="GO:0032934">
    <property type="term" value="F:sterol binding"/>
    <property type="evidence" value="ECO:0007669"/>
    <property type="project" value="TreeGrafter"/>
</dbReference>
<evidence type="ECO:0000256" key="1">
    <source>
        <dbReference type="ARBA" id="ARBA00004167"/>
    </source>
</evidence>
<feature type="region of interest" description="Disordered" evidence="6">
    <location>
        <begin position="1"/>
        <end position="128"/>
    </location>
</feature>
<dbReference type="PANTHER" id="PTHR23319">
    <property type="entry name" value="GRAM DOMAIN CONTAINING 1B, ISOFORM E"/>
    <property type="match status" value="1"/>
</dbReference>
<gene>
    <name evidence="9" type="ORF">PISMIDRAFT_447914</name>
</gene>
<feature type="compositionally biased region" description="Low complexity" evidence="6">
    <location>
        <begin position="412"/>
        <end position="421"/>
    </location>
</feature>
<feature type="compositionally biased region" description="Basic and acidic residues" evidence="6">
    <location>
        <begin position="63"/>
        <end position="73"/>
    </location>
</feature>
<dbReference type="InterPro" id="IPR051482">
    <property type="entry name" value="Cholesterol_transport"/>
</dbReference>
<dbReference type="InterPro" id="IPR011993">
    <property type="entry name" value="PH-like_dom_sf"/>
</dbReference>
<evidence type="ECO:0000256" key="3">
    <source>
        <dbReference type="ARBA" id="ARBA00022692"/>
    </source>
</evidence>
<feature type="compositionally biased region" description="Low complexity" evidence="6">
    <location>
        <begin position="293"/>
        <end position="303"/>
    </location>
</feature>
<dbReference type="GO" id="GO:0032541">
    <property type="term" value="C:cortical endoplasmic reticulum"/>
    <property type="evidence" value="ECO:0007669"/>
    <property type="project" value="TreeGrafter"/>
</dbReference>
<evidence type="ECO:0000313" key="9">
    <source>
        <dbReference type="EMBL" id="KIK29993.1"/>
    </source>
</evidence>
<evidence type="ECO:0000313" key="10">
    <source>
        <dbReference type="Proteomes" id="UP000054018"/>
    </source>
</evidence>
<feature type="region of interest" description="Disordered" evidence="6">
    <location>
        <begin position="344"/>
        <end position="429"/>
    </location>
</feature>